<dbReference type="Gene3D" id="3.40.850.10">
    <property type="entry name" value="Kinesin motor domain"/>
    <property type="match status" value="1"/>
</dbReference>
<dbReference type="Proteomes" id="UP001054902">
    <property type="component" value="Unassembled WGS sequence"/>
</dbReference>
<dbReference type="SUPFAM" id="SSF52540">
    <property type="entry name" value="P-loop containing nucleoside triphosphate hydrolases"/>
    <property type="match status" value="1"/>
</dbReference>
<feature type="coiled-coil region" evidence="6">
    <location>
        <begin position="551"/>
        <end position="852"/>
    </location>
</feature>
<dbReference type="InterPro" id="IPR027640">
    <property type="entry name" value="Kinesin-like_fam"/>
</dbReference>
<feature type="coiled-coil region" evidence="6">
    <location>
        <begin position="1261"/>
        <end position="1526"/>
    </location>
</feature>
<feature type="coiled-coil region" evidence="6">
    <location>
        <begin position="2095"/>
        <end position="2200"/>
    </location>
</feature>
<dbReference type="GO" id="GO:0003777">
    <property type="term" value="F:microtubule motor activity"/>
    <property type="evidence" value="ECO:0007669"/>
    <property type="project" value="InterPro"/>
</dbReference>
<feature type="compositionally biased region" description="Acidic residues" evidence="7">
    <location>
        <begin position="247"/>
        <end position="266"/>
    </location>
</feature>
<gene>
    <name evidence="9" type="ORF">CTEN210_05940</name>
</gene>
<comment type="similarity">
    <text evidence="5">Belongs to the TRAFAC class myosin-kinesin ATPase superfamily. Kinesin family.</text>
</comment>
<evidence type="ECO:0000259" key="8">
    <source>
        <dbReference type="PROSITE" id="PS50067"/>
    </source>
</evidence>
<organism evidence="9 10">
    <name type="scientific">Chaetoceros tenuissimus</name>
    <dbReference type="NCBI Taxonomy" id="426638"/>
    <lineage>
        <taxon>Eukaryota</taxon>
        <taxon>Sar</taxon>
        <taxon>Stramenopiles</taxon>
        <taxon>Ochrophyta</taxon>
        <taxon>Bacillariophyta</taxon>
        <taxon>Coscinodiscophyceae</taxon>
        <taxon>Chaetocerotophycidae</taxon>
        <taxon>Chaetocerotales</taxon>
        <taxon>Chaetocerotaceae</taxon>
        <taxon>Chaetoceros</taxon>
    </lineage>
</organism>
<evidence type="ECO:0000256" key="3">
    <source>
        <dbReference type="ARBA" id="ARBA00023054"/>
    </source>
</evidence>
<keyword evidence="1 5" id="KW-0547">Nucleotide-binding</keyword>
<evidence type="ECO:0000256" key="2">
    <source>
        <dbReference type="ARBA" id="ARBA00022840"/>
    </source>
</evidence>
<name>A0AAD3CPK8_9STRA</name>
<proteinExistence type="inferred from homology"/>
<dbReference type="InterPro" id="IPR019821">
    <property type="entry name" value="Kinesin_motor_CS"/>
</dbReference>
<keyword evidence="10" id="KW-1185">Reference proteome</keyword>
<feature type="coiled-coil region" evidence="6">
    <location>
        <begin position="1093"/>
        <end position="1232"/>
    </location>
</feature>
<dbReference type="GO" id="GO:0007018">
    <property type="term" value="P:microtubule-based movement"/>
    <property type="evidence" value="ECO:0007669"/>
    <property type="project" value="InterPro"/>
</dbReference>
<evidence type="ECO:0000313" key="10">
    <source>
        <dbReference type="Proteomes" id="UP001054902"/>
    </source>
</evidence>
<dbReference type="InterPro" id="IPR036961">
    <property type="entry name" value="Kinesin_motor_dom_sf"/>
</dbReference>
<evidence type="ECO:0000313" key="9">
    <source>
        <dbReference type="EMBL" id="GFH49464.1"/>
    </source>
</evidence>
<feature type="coiled-coil region" evidence="6">
    <location>
        <begin position="383"/>
        <end position="440"/>
    </location>
</feature>
<evidence type="ECO:0000256" key="5">
    <source>
        <dbReference type="PROSITE-ProRule" id="PRU00283"/>
    </source>
</evidence>
<dbReference type="PANTHER" id="PTHR47968:SF75">
    <property type="entry name" value="CENTROMERE-ASSOCIATED PROTEIN E"/>
    <property type="match status" value="1"/>
</dbReference>
<feature type="compositionally biased region" description="Polar residues" evidence="7">
    <location>
        <begin position="2237"/>
        <end position="2247"/>
    </location>
</feature>
<protein>
    <recommendedName>
        <fullName evidence="8">Kinesin motor domain-containing protein</fullName>
    </recommendedName>
</protein>
<feature type="coiled-coil region" evidence="6">
    <location>
        <begin position="1559"/>
        <end position="1612"/>
    </location>
</feature>
<sequence length="2275" mass="256588">MASSQHLDSSSGEEGIKVAIRIRPLNAKETEQGAARIWRVSQKKNFITQCTKDGKPLQNRITGKTFFQFDKTFNEKASTHDVYEGVAQNIVESVVNGLNGTIFAYGQTSSGKTYTMQGSGTIEEGHGSTGGGVVHMAARDIFSQIKNHPERSFLFRVSFIEIYNEEVKDLLANGNDKVLKIREDSKRGVFVDAKEVYVTDVESLLGVLFAGEKHRAFASTGMNDHSSRSHTIFRLTVESKQRKEPADDNSSDDDNSVESLSDEDDQDEAVRISTLNLVDLAGSESVRHTGATGDRLKEGAAINQSLLTLSRVIKSLGEAKKTHINFRDSKLTRILQPALSGNARMAIICCATSSELFFNETLSTLQFATRAKMVKTNAQVNEVMDDRSMIKKLQRELAAAKRAADGIADIDQVRVLESEAAREKDIAKKAQEKYEKLKASILKGGMFQGDLSTNRKRISSERTPLKGSILELASPSVRGMDIKRRRQSDGIVQKYYPFGSPLLDSTNRQNALTTMTPTLEAKKEAITPVKNSVSFQISVLRKALVAKGDIARDREEKLNEWQDKAEKFEDSLRTAFSELDTLKEDKDASAAKNEALEAEKEALELERKRIMEEMEAKLSEKEDAIVEALSKIEQTLHDKEELKSIISELQTENENKDEAYNLTQQEKKEAIENLETEIKLMSEKHADLEKQCSEYQATLAMKEAALDACEKALKVHEQESNVQSTELTQSREKYESLLQEKEALISQVQETSELVSSLETKLSEKENEIVELAQKVELSMQIAQKMSEKEDNLIEENRELQNKIDEYEESSLQMKKEFNEVEAQLRETKSQNDDMELEIQALKSTNESLSTSMNLGDELKNQIVSSVADLARSISNGETLDIDSLPSELHILAKSLKEFQVSRSAQLEVLEKQLEESLAIQSDVLSQNKELKEELEEKESLYHTLEEEYFDVEAKLESSTEKVEKLEAELSTKNDQIESLHTELFLSKNIADEMSKAEDAALSTVNELNARIELMESNMDSNTKTTKQELETVNLERNELQETVSSLEEKLEEAENLTHALKEELAVGKDTIESLHTEKDLAEAIASEMSSNEDSAIQKVEQLTKNVVNLQQHLSEVDNEKDAILSTKENLETQINALCSKILLLQDQVSDENDANNSLVTEKENLEEQLQDACDIVSSIQQRLNEESEANNALVAEKEELEENLQETCETLSKLEEAFNGSKDTIAALTKEKELAETIASKISSAEDSAIAKIDHLTIIITDLESQLTEKENLCTSLESEKENLEMQVNNLCNRIMILQQQLSDESDTSSALVTENENIEEQLQDACDTLTSIQQHLQEEIEVTSALVAEKEELEDQLQESQEEFHLLKKQLENSKDDLVELNSALNDEVTALQSKCNILEEEMEAKNITIQTLDEEKRLAEELAEKLSNKEDELATENETLVEAMEESKATCAQLQMTISEMSASANVNETLQSQLAAAEEKCKHLQNEVTALSQDKEASAKEYERLKRDCAQQIQNLNDEICELNIKLEKCAEDVAEMSTKFNIESQKLCDANIEIQTLQAELTKLQEQDESGSDESTVDNQVQELQKLLALANEREEEAKKIALATDEELDRKEKEYEEAILYATECEAAMKEYEQKCIAFERSGGTDTSQGTEEILNEMEMLLDEKADLERQLENALLDVRKIEESLNTKHEEEQTKLLQEADSMMNDLKKQLAEKESEVEKLKTESRLVREDFVKLEDQFKSRESDSVSSDGQIQELSDELSSSKETIDRLNTQLQEQKEEFEAFKDHVKFTKESLKKAAEEKLSQAKDEISSLKQSSHEDTMKVRSLQEKLDLAENEIQRLETDLKHTKHSLVTESDRIISNLKEENALLRVDLSRAQTDVCSLTEDVDMYKASLKKVKQDSASIEQINALQSLIVEKEELLKEKDQQLVASKHHYSNLQEEMESLKSTLKSKDARIEGLEQKKLTKAQVQGIQKLKEDKKKYQTEVKELKTKLQQLSENGLQSEPIFDNEKLTKLEADLEKTQSELERAQVRSKALEKKLHKHLKYKDAKEKEISAIEEMIQATVTDIEGNDVNAAVVALCDRFTTLEEECADIADAKKSLETALSETKQHLEDISVQHRETEALLQSTQDELKTLSKRCKDYKKASEEMKGSSKTLEEEMIRQKSYCEKEMLALVNENKALKQEIRSQKIQNKLGAGSLSTNIDIDDEETADLGSLLALQDKENIGNSRRVTRSSARLQKTKQPRIGLGAGEGAGEDENTQECQQS</sequence>
<dbReference type="GO" id="GO:0008017">
    <property type="term" value="F:microtubule binding"/>
    <property type="evidence" value="ECO:0007669"/>
    <property type="project" value="InterPro"/>
</dbReference>
<dbReference type="Gene3D" id="1.10.287.1490">
    <property type="match status" value="1"/>
</dbReference>
<feature type="compositionally biased region" description="Polar residues" evidence="7">
    <location>
        <begin position="1753"/>
        <end position="1767"/>
    </location>
</feature>
<keyword evidence="4 5" id="KW-0505">Motor protein</keyword>
<feature type="region of interest" description="Disordered" evidence="7">
    <location>
        <begin position="2237"/>
        <end position="2275"/>
    </location>
</feature>
<feature type="compositionally biased region" description="Basic and acidic residues" evidence="7">
    <location>
        <begin position="237"/>
        <end position="246"/>
    </location>
</feature>
<dbReference type="PRINTS" id="PR00380">
    <property type="entry name" value="KINESINHEAVY"/>
</dbReference>
<dbReference type="InterPro" id="IPR001752">
    <property type="entry name" value="Kinesin_motor_dom"/>
</dbReference>
<keyword evidence="2 5" id="KW-0067">ATP-binding</keyword>
<feature type="region of interest" description="Disordered" evidence="7">
    <location>
        <begin position="236"/>
        <end position="266"/>
    </location>
</feature>
<feature type="coiled-coil region" evidence="6">
    <location>
        <begin position="1915"/>
        <end position="2047"/>
    </location>
</feature>
<evidence type="ECO:0000256" key="7">
    <source>
        <dbReference type="SAM" id="MobiDB-lite"/>
    </source>
</evidence>
<feature type="binding site" evidence="5">
    <location>
        <begin position="106"/>
        <end position="113"/>
    </location>
    <ligand>
        <name>ATP</name>
        <dbReference type="ChEBI" id="CHEBI:30616"/>
    </ligand>
</feature>
<dbReference type="SUPFAM" id="SSF57997">
    <property type="entry name" value="Tropomyosin"/>
    <property type="match status" value="1"/>
</dbReference>
<dbReference type="Pfam" id="PF00225">
    <property type="entry name" value="Kinesin"/>
    <property type="match status" value="1"/>
</dbReference>
<comment type="caution">
    <text evidence="9">The sequence shown here is derived from an EMBL/GenBank/DDBJ whole genome shotgun (WGS) entry which is preliminary data.</text>
</comment>
<dbReference type="EMBL" id="BLLK01000038">
    <property type="protein sequence ID" value="GFH49464.1"/>
    <property type="molecule type" value="Genomic_DNA"/>
</dbReference>
<keyword evidence="3 6" id="KW-0175">Coiled coil</keyword>
<feature type="region of interest" description="Disordered" evidence="7">
    <location>
        <begin position="1747"/>
        <end position="1771"/>
    </location>
</feature>
<dbReference type="FunFam" id="3.40.850.10:FF:000170">
    <property type="entry name" value="Kinesin-like protein"/>
    <property type="match status" value="1"/>
</dbReference>
<feature type="coiled-coil region" evidence="6">
    <location>
        <begin position="921"/>
        <end position="1067"/>
    </location>
</feature>
<evidence type="ECO:0000256" key="1">
    <source>
        <dbReference type="ARBA" id="ARBA00022741"/>
    </source>
</evidence>
<dbReference type="PROSITE" id="PS00411">
    <property type="entry name" value="KINESIN_MOTOR_1"/>
    <property type="match status" value="1"/>
</dbReference>
<dbReference type="GO" id="GO:0005524">
    <property type="term" value="F:ATP binding"/>
    <property type="evidence" value="ECO:0007669"/>
    <property type="project" value="UniProtKB-UniRule"/>
</dbReference>
<reference evidence="9 10" key="1">
    <citation type="journal article" date="2021" name="Sci. Rep.">
        <title>The genome of the diatom Chaetoceros tenuissimus carries an ancient integrated fragment of an extant virus.</title>
        <authorList>
            <person name="Hongo Y."/>
            <person name="Kimura K."/>
            <person name="Takaki Y."/>
            <person name="Yoshida Y."/>
            <person name="Baba S."/>
            <person name="Kobayashi G."/>
            <person name="Nagasaki K."/>
            <person name="Hano T."/>
            <person name="Tomaru Y."/>
        </authorList>
    </citation>
    <scope>NUCLEOTIDE SEQUENCE [LARGE SCALE GENOMIC DNA]</scope>
    <source>
        <strain evidence="9 10">NIES-3715</strain>
    </source>
</reference>
<evidence type="ECO:0000256" key="4">
    <source>
        <dbReference type="ARBA" id="ARBA00023175"/>
    </source>
</evidence>
<dbReference type="PROSITE" id="PS50067">
    <property type="entry name" value="KINESIN_MOTOR_2"/>
    <property type="match status" value="1"/>
</dbReference>
<dbReference type="PANTHER" id="PTHR47968">
    <property type="entry name" value="CENTROMERE PROTEIN E"/>
    <property type="match status" value="1"/>
</dbReference>
<dbReference type="SMART" id="SM00129">
    <property type="entry name" value="KISc"/>
    <property type="match status" value="1"/>
</dbReference>
<accession>A0AAD3CPK8</accession>
<feature type="domain" description="Kinesin motor" evidence="8">
    <location>
        <begin position="15"/>
        <end position="374"/>
    </location>
</feature>
<evidence type="ECO:0000256" key="6">
    <source>
        <dbReference type="SAM" id="Coils"/>
    </source>
</evidence>
<dbReference type="InterPro" id="IPR027417">
    <property type="entry name" value="P-loop_NTPase"/>
</dbReference>